<evidence type="ECO:0000313" key="2">
    <source>
        <dbReference type="Proteomes" id="UP001489004"/>
    </source>
</evidence>
<protein>
    <submittedName>
        <fullName evidence="1">Uncharacterized protein</fullName>
    </submittedName>
</protein>
<comment type="caution">
    <text evidence="1">The sequence shown here is derived from an EMBL/GenBank/DDBJ whole genome shotgun (WGS) entry which is preliminary data.</text>
</comment>
<dbReference type="Proteomes" id="UP001489004">
    <property type="component" value="Unassembled WGS sequence"/>
</dbReference>
<evidence type="ECO:0000313" key="1">
    <source>
        <dbReference type="EMBL" id="KAK9820369.1"/>
    </source>
</evidence>
<sequence length="130" mass="13884">MSGDAFAQGLAHFLKDITGQRLDLGLRPVLLLTFPERIIEIAAFCEALPGLTCGLMAVHKAAAAAAAAATTAGPQQQLCGDSLDGMPKELRDLSKWAGVERMPGAAGPRLLFLARHERTQQLCVIMFARQ</sequence>
<proteinExistence type="predicted"/>
<keyword evidence="2" id="KW-1185">Reference proteome</keyword>
<dbReference type="EMBL" id="JALJOR010000003">
    <property type="protein sequence ID" value="KAK9820369.1"/>
    <property type="molecule type" value="Genomic_DNA"/>
</dbReference>
<reference evidence="1 2" key="1">
    <citation type="journal article" date="2024" name="Nat. Commun.">
        <title>Phylogenomics reveals the evolutionary origins of lichenization in chlorophyte algae.</title>
        <authorList>
            <person name="Puginier C."/>
            <person name="Libourel C."/>
            <person name="Otte J."/>
            <person name="Skaloud P."/>
            <person name="Haon M."/>
            <person name="Grisel S."/>
            <person name="Petersen M."/>
            <person name="Berrin J.G."/>
            <person name="Delaux P.M."/>
            <person name="Dal Grande F."/>
            <person name="Keller J."/>
        </authorList>
    </citation>
    <scope>NUCLEOTIDE SEQUENCE [LARGE SCALE GENOMIC DNA]</scope>
    <source>
        <strain evidence="1 2">SAG 2043</strain>
    </source>
</reference>
<organism evidence="1 2">
    <name type="scientific">[Myrmecia] bisecta</name>
    <dbReference type="NCBI Taxonomy" id="41462"/>
    <lineage>
        <taxon>Eukaryota</taxon>
        <taxon>Viridiplantae</taxon>
        <taxon>Chlorophyta</taxon>
        <taxon>core chlorophytes</taxon>
        <taxon>Trebouxiophyceae</taxon>
        <taxon>Trebouxiales</taxon>
        <taxon>Trebouxiaceae</taxon>
        <taxon>Myrmecia</taxon>
    </lineage>
</organism>
<gene>
    <name evidence="1" type="ORF">WJX72_009553</name>
</gene>
<accession>A0AAW1QG27</accession>
<dbReference type="AlphaFoldDB" id="A0AAW1QG27"/>
<name>A0AAW1QG27_9CHLO</name>